<keyword evidence="1" id="KW-0732">Signal</keyword>
<feature type="signal peptide" evidence="1">
    <location>
        <begin position="1"/>
        <end position="22"/>
    </location>
</feature>
<organism evidence="2">
    <name type="scientific">Skeletonema marinoi</name>
    <dbReference type="NCBI Taxonomy" id="267567"/>
    <lineage>
        <taxon>Eukaryota</taxon>
        <taxon>Sar</taxon>
        <taxon>Stramenopiles</taxon>
        <taxon>Ochrophyta</taxon>
        <taxon>Bacillariophyta</taxon>
        <taxon>Coscinodiscophyceae</taxon>
        <taxon>Thalassiosirophycidae</taxon>
        <taxon>Thalassiosirales</taxon>
        <taxon>Skeletonemataceae</taxon>
        <taxon>Skeletonema</taxon>
        <taxon>Skeletonema marinoi-dohrnii complex</taxon>
    </lineage>
</organism>
<gene>
    <name evidence="2" type="ORF">SMAR0320_LOCUS12891</name>
</gene>
<accession>A0A7S2PMM7</accession>
<name>A0A7S2PMM7_9STRA</name>
<reference evidence="2" key="1">
    <citation type="submission" date="2021-01" db="EMBL/GenBank/DDBJ databases">
        <authorList>
            <person name="Corre E."/>
            <person name="Pelletier E."/>
            <person name="Niang G."/>
            <person name="Scheremetjew M."/>
            <person name="Finn R."/>
            <person name="Kale V."/>
            <person name="Holt S."/>
            <person name="Cochrane G."/>
            <person name="Meng A."/>
            <person name="Brown T."/>
            <person name="Cohen L."/>
        </authorList>
    </citation>
    <scope>NUCLEOTIDE SEQUENCE</scope>
    <source>
        <strain evidence="2">SM1012Den-03</strain>
    </source>
</reference>
<evidence type="ECO:0000256" key="1">
    <source>
        <dbReference type="SAM" id="SignalP"/>
    </source>
</evidence>
<feature type="chain" id="PRO_5031242583" evidence="1">
    <location>
        <begin position="23"/>
        <end position="221"/>
    </location>
</feature>
<sequence>MLKLNCMFLLIAAVAQLPMSCSFLSPSTMNHQVPRQLLAASSSDDFMATSQQRRTILSGPLIFTAGTILSTVFDNKAALAADGQLSVLLDQIKEGSKQLEAVPDLIKAEKWDAVRAVLVKPPLSNMWTSGGANKLLNKYADAIGSESPDGDEIAALELREDLISHLRYLDMAVYNNVFNPIGSEGTTGATKELIRSYYEDPINEFTAAKKAIDDLIGLASQ</sequence>
<dbReference type="EMBL" id="HBGZ01017924">
    <property type="protein sequence ID" value="CAD9608438.1"/>
    <property type="molecule type" value="Transcribed_RNA"/>
</dbReference>
<evidence type="ECO:0000313" key="2">
    <source>
        <dbReference type="EMBL" id="CAD9608438.1"/>
    </source>
</evidence>
<proteinExistence type="predicted"/>
<dbReference type="AlphaFoldDB" id="A0A7S2PMM7"/>
<protein>
    <submittedName>
        <fullName evidence="2">Uncharacterized protein</fullName>
    </submittedName>
</protein>